<comment type="catalytic activity">
    <reaction evidence="8">
        <text>L-seryl-[protein] + ATP = O-phospho-L-seryl-[protein] + ADP + H(+)</text>
        <dbReference type="Rhea" id="RHEA:17989"/>
        <dbReference type="Rhea" id="RHEA-COMP:9863"/>
        <dbReference type="Rhea" id="RHEA-COMP:11604"/>
        <dbReference type="ChEBI" id="CHEBI:15378"/>
        <dbReference type="ChEBI" id="CHEBI:29999"/>
        <dbReference type="ChEBI" id="CHEBI:30616"/>
        <dbReference type="ChEBI" id="CHEBI:83421"/>
        <dbReference type="ChEBI" id="CHEBI:456216"/>
        <dbReference type="EC" id="2.7.11.1"/>
    </reaction>
</comment>
<accession>A0A067M025</accession>
<name>A0A067M025_BOTB1</name>
<dbReference type="GO" id="GO:0005737">
    <property type="term" value="C:cytoplasm"/>
    <property type="evidence" value="ECO:0007669"/>
    <property type="project" value="TreeGrafter"/>
</dbReference>
<evidence type="ECO:0000256" key="4">
    <source>
        <dbReference type="ARBA" id="ARBA00022741"/>
    </source>
</evidence>
<feature type="compositionally biased region" description="Pro residues" evidence="9">
    <location>
        <begin position="229"/>
        <end position="248"/>
    </location>
</feature>
<feature type="region of interest" description="Disordered" evidence="9">
    <location>
        <begin position="443"/>
        <end position="476"/>
    </location>
</feature>
<evidence type="ECO:0000256" key="2">
    <source>
        <dbReference type="ARBA" id="ARBA00022527"/>
    </source>
</evidence>
<dbReference type="Pfam" id="PF12330">
    <property type="entry name" value="Haspin_kinase"/>
    <property type="match status" value="1"/>
</dbReference>
<dbReference type="SUPFAM" id="SSF56112">
    <property type="entry name" value="Protein kinase-like (PK-like)"/>
    <property type="match status" value="1"/>
</dbReference>
<feature type="region of interest" description="Disordered" evidence="9">
    <location>
        <begin position="140"/>
        <end position="163"/>
    </location>
</feature>
<feature type="domain" description="Protein kinase" evidence="10">
    <location>
        <begin position="511"/>
        <end position="877"/>
    </location>
</feature>
<dbReference type="GO" id="GO:0035556">
    <property type="term" value="P:intracellular signal transduction"/>
    <property type="evidence" value="ECO:0007669"/>
    <property type="project" value="TreeGrafter"/>
</dbReference>
<feature type="compositionally biased region" description="Pro residues" evidence="9">
    <location>
        <begin position="457"/>
        <end position="469"/>
    </location>
</feature>
<dbReference type="InterPro" id="IPR011009">
    <property type="entry name" value="Kinase-like_dom_sf"/>
</dbReference>
<feature type="region of interest" description="Disordered" evidence="9">
    <location>
        <begin position="57"/>
        <end position="77"/>
    </location>
</feature>
<dbReference type="InterPro" id="IPR024604">
    <property type="entry name" value="GSG2_C"/>
</dbReference>
<evidence type="ECO:0000256" key="6">
    <source>
        <dbReference type="ARBA" id="ARBA00022840"/>
    </source>
</evidence>
<dbReference type="HOGENOM" id="CLU_015501_0_0_1"/>
<keyword evidence="6" id="KW-0067">ATP-binding</keyword>
<dbReference type="GO" id="GO:0000278">
    <property type="term" value="P:mitotic cell cycle"/>
    <property type="evidence" value="ECO:0007669"/>
    <property type="project" value="TreeGrafter"/>
</dbReference>
<keyword evidence="12" id="KW-1185">Reference proteome</keyword>
<comment type="catalytic activity">
    <reaction evidence="7">
        <text>L-threonyl-[protein] + ATP = O-phospho-L-threonyl-[protein] + ADP + H(+)</text>
        <dbReference type="Rhea" id="RHEA:46608"/>
        <dbReference type="Rhea" id="RHEA-COMP:11060"/>
        <dbReference type="Rhea" id="RHEA-COMP:11605"/>
        <dbReference type="ChEBI" id="CHEBI:15378"/>
        <dbReference type="ChEBI" id="CHEBI:30013"/>
        <dbReference type="ChEBI" id="CHEBI:30616"/>
        <dbReference type="ChEBI" id="CHEBI:61977"/>
        <dbReference type="ChEBI" id="CHEBI:456216"/>
        <dbReference type="EC" id="2.7.11.1"/>
    </reaction>
</comment>
<dbReference type="Gene3D" id="3.30.200.20">
    <property type="entry name" value="Phosphorylase Kinase, domain 1"/>
    <property type="match status" value="1"/>
</dbReference>
<sequence length="895" mass="98014">MPTLLSTRTKQVNTYGRRRKNIISVFSPDARRVLPNENLTSDIDTDSDVPIALTTPSKTASSRLSENKFKQKPVPKPAARRVINIDTPSPARKPRPANRRVSAIKDHVSPKKYGAHKSISNILTPRRRPLASKSHNIVTSPLARDTPPVSKGKGLAPSPHQLSASQQVDIIIVDNDGEEVSTQKKAVKPKPKPRRTMRRLIIVSSDESEEDDTPKAPLRSLSIMIPPARAPAPVPAPPPVPTPTPAVDPQPKLASRPARAYVISDTDDSTDSRPALEIVLPPRRPDEKKKAPVHLAKDGLPKPLNSSRLDQEMPWNRPVKARASLIAPAPKPIPIPSASAPKSAEAARATSKHQPSASSDHLWASWDKLPASTLEYIQQTGDLQVAMPHLSPRSRKTLQTILNITAPPAVPSLDRKGKQPLRAETPPPHADLESALAELNLAGTPSTISGPLSRPTSPSPNPGPAPEPVSAPKSSHFRRLLEISSQAEPYDFSSFVSTFPFDHVHGTQAGKVAFKKVGEASFSEVFSVGNVVLKIVPISVSKDEKIPQGIEEAAWPSVSAVEDALMEIDITKAIGNVHAGFIKLITTYVIRGMYPEEFLALWDDFDDWKGSENARPHVFPPEQHYAVLVLPMGGVDLEAFDFTRAAKKSNAWRQCASIFWQVCRALAVAEKEVGFEHRDLHWGQILIKEVAVPRKSLGMRKKAPDFLPMDHATHGIKATIIDFGLARINALSGAGGAVKGVGYSSNLGAHYTVLEDVIFEGSGDYQFDVYRMMRSHNGGMWDAFRPFTNVMWLHYLTLKLLDHKHIRKPSKISIKSTASRASISTLESSLFSEQQCYQSLVLAEEMLQVAIQEDKKKRVALNKGRKSVQRGAGGESITCAGDVLKWGQRKGWITV</sequence>
<dbReference type="GO" id="GO:0005524">
    <property type="term" value="F:ATP binding"/>
    <property type="evidence" value="ECO:0007669"/>
    <property type="project" value="UniProtKB-KW"/>
</dbReference>
<reference evidence="12" key="1">
    <citation type="journal article" date="2014" name="Proc. Natl. Acad. Sci. U.S.A.">
        <title>Extensive sampling of basidiomycete genomes demonstrates inadequacy of the white-rot/brown-rot paradigm for wood decay fungi.</title>
        <authorList>
            <person name="Riley R."/>
            <person name="Salamov A.A."/>
            <person name="Brown D.W."/>
            <person name="Nagy L.G."/>
            <person name="Floudas D."/>
            <person name="Held B.W."/>
            <person name="Levasseur A."/>
            <person name="Lombard V."/>
            <person name="Morin E."/>
            <person name="Otillar R."/>
            <person name="Lindquist E.A."/>
            <person name="Sun H."/>
            <person name="LaButti K.M."/>
            <person name="Schmutz J."/>
            <person name="Jabbour D."/>
            <person name="Luo H."/>
            <person name="Baker S.E."/>
            <person name="Pisabarro A.G."/>
            <person name="Walton J.D."/>
            <person name="Blanchette R.A."/>
            <person name="Henrissat B."/>
            <person name="Martin F."/>
            <person name="Cullen D."/>
            <person name="Hibbett D.S."/>
            <person name="Grigoriev I.V."/>
        </authorList>
    </citation>
    <scope>NUCLEOTIDE SEQUENCE [LARGE SCALE GENOMIC DNA]</scope>
    <source>
        <strain evidence="12">FD-172 SS1</strain>
    </source>
</reference>
<keyword evidence="5" id="KW-0418">Kinase</keyword>
<organism evidence="11 12">
    <name type="scientific">Botryobasidium botryosum (strain FD-172 SS1)</name>
    <dbReference type="NCBI Taxonomy" id="930990"/>
    <lineage>
        <taxon>Eukaryota</taxon>
        <taxon>Fungi</taxon>
        <taxon>Dikarya</taxon>
        <taxon>Basidiomycota</taxon>
        <taxon>Agaricomycotina</taxon>
        <taxon>Agaricomycetes</taxon>
        <taxon>Cantharellales</taxon>
        <taxon>Botryobasidiaceae</taxon>
        <taxon>Botryobasidium</taxon>
    </lineage>
</organism>
<dbReference type="InterPro" id="IPR000719">
    <property type="entry name" value="Prot_kinase_dom"/>
</dbReference>
<dbReference type="GO" id="GO:0072354">
    <property type="term" value="F:histone H3T3 kinase activity"/>
    <property type="evidence" value="ECO:0007669"/>
    <property type="project" value="TreeGrafter"/>
</dbReference>
<keyword evidence="4" id="KW-0547">Nucleotide-binding</keyword>
<feature type="region of interest" description="Disordered" evidence="9">
    <location>
        <begin position="229"/>
        <end position="362"/>
    </location>
</feature>
<dbReference type="PROSITE" id="PS50011">
    <property type="entry name" value="PROTEIN_KINASE_DOM"/>
    <property type="match status" value="1"/>
</dbReference>
<protein>
    <recommendedName>
        <fullName evidence="1">non-specific serine/threonine protein kinase</fullName>
        <ecNumber evidence="1">2.7.11.1</ecNumber>
    </recommendedName>
</protein>
<evidence type="ECO:0000313" key="11">
    <source>
        <dbReference type="EMBL" id="KDQ08844.1"/>
    </source>
</evidence>
<dbReference type="InParanoid" id="A0A067M025"/>
<dbReference type="EC" id="2.7.11.1" evidence="1"/>
<dbReference type="AlphaFoldDB" id="A0A067M025"/>
<evidence type="ECO:0000256" key="8">
    <source>
        <dbReference type="ARBA" id="ARBA00048679"/>
    </source>
</evidence>
<evidence type="ECO:0000256" key="3">
    <source>
        <dbReference type="ARBA" id="ARBA00022679"/>
    </source>
</evidence>
<dbReference type="PANTHER" id="PTHR24419:SF18">
    <property type="entry name" value="SERINE_THREONINE-PROTEIN KINASE HASPIN"/>
    <property type="match status" value="1"/>
</dbReference>
<dbReference type="SMART" id="SM01331">
    <property type="entry name" value="DUF3635"/>
    <property type="match status" value="1"/>
</dbReference>
<feature type="compositionally biased region" description="Basic residues" evidence="9">
    <location>
        <begin position="185"/>
        <end position="198"/>
    </location>
</feature>
<proteinExistence type="predicted"/>
<gene>
    <name evidence="11" type="ORF">BOTBODRAFT_179480</name>
</gene>
<dbReference type="Proteomes" id="UP000027195">
    <property type="component" value="Unassembled WGS sequence"/>
</dbReference>
<dbReference type="GO" id="GO:0005634">
    <property type="term" value="C:nucleus"/>
    <property type="evidence" value="ECO:0007669"/>
    <property type="project" value="TreeGrafter"/>
</dbReference>
<evidence type="ECO:0000256" key="7">
    <source>
        <dbReference type="ARBA" id="ARBA00047899"/>
    </source>
</evidence>
<dbReference type="OrthoDB" id="5327538at2759"/>
<dbReference type="PANTHER" id="PTHR24419">
    <property type="entry name" value="INTERLEUKIN-1 RECEPTOR-ASSOCIATED KINASE"/>
    <property type="match status" value="1"/>
</dbReference>
<keyword evidence="2" id="KW-0723">Serine/threonine-protein kinase</keyword>
<evidence type="ECO:0000313" key="12">
    <source>
        <dbReference type="Proteomes" id="UP000027195"/>
    </source>
</evidence>
<keyword evidence="3" id="KW-0808">Transferase</keyword>
<feature type="compositionally biased region" description="Basic and acidic residues" evidence="9">
    <location>
        <begin position="283"/>
        <end position="300"/>
    </location>
</feature>
<dbReference type="Gene3D" id="1.10.510.10">
    <property type="entry name" value="Transferase(Phosphotransferase) domain 1"/>
    <property type="match status" value="1"/>
</dbReference>
<feature type="region of interest" description="Disordered" evidence="9">
    <location>
        <begin position="408"/>
        <end position="429"/>
    </location>
</feature>
<dbReference type="STRING" id="930990.A0A067M025"/>
<feature type="region of interest" description="Disordered" evidence="9">
    <location>
        <begin position="179"/>
        <end position="198"/>
    </location>
</feature>
<evidence type="ECO:0000256" key="5">
    <source>
        <dbReference type="ARBA" id="ARBA00022777"/>
    </source>
</evidence>
<evidence type="ECO:0000256" key="1">
    <source>
        <dbReference type="ARBA" id="ARBA00012513"/>
    </source>
</evidence>
<evidence type="ECO:0000259" key="10">
    <source>
        <dbReference type="PROSITE" id="PS50011"/>
    </source>
</evidence>
<feature type="compositionally biased region" description="Low complexity" evidence="9">
    <location>
        <begin position="336"/>
        <end position="349"/>
    </location>
</feature>
<dbReference type="EMBL" id="KL198085">
    <property type="protein sequence ID" value="KDQ08844.1"/>
    <property type="molecule type" value="Genomic_DNA"/>
</dbReference>
<evidence type="ECO:0000256" key="9">
    <source>
        <dbReference type="SAM" id="MobiDB-lite"/>
    </source>
</evidence>